<dbReference type="InterPro" id="IPR036890">
    <property type="entry name" value="HATPase_C_sf"/>
</dbReference>
<name>A0ABP5JUH7_9ACTN</name>
<dbReference type="Pfam" id="PF13581">
    <property type="entry name" value="HATPase_c_2"/>
    <property type="match status" value="1"/>
</dbReference>
<evidence type="ECO:0000256" key="1">
    <source>
        <dbReference type="ARBA" id="ARBA00022527"/>
    </source>
</evidence>
<dbReference type="CDD" id="cd16936">
    <property type="entry name" value="HATPase_RsbW-like"/>
    <property type="match status" value="1"/>
</dbReference>
<keyword evidence="1" id="KW-0723">Serine/threonine-protein kinase</keyword>
<keyword evidence="1" id="KW-0808">Transferase</keyword>
<reference evidence="4" key="1">
    <citation type="journal article" date="2019" name="Int. J. Syst. Evol. Microbiol.">
        <title>The Global Catalogue of Microorganisms (GCM) 10K type strain sequencing project: providing services to taxonomists for standard genome sequencing and annotation.</title>
        <authorList>
            <consortium name="The Broad Institute Genomics Platform"/>
            <consortium name="The Broad Institute Genome Sequencing Center for Infectious Disease"/>
            <person name="Wu L."/>
            <person name="Ma J."/>
        </authorList>
    </citation>
    <scope>NUCLEOTIDE SEQUENCE [LARGE SCALE GENOMIC DNA]</scope>
    <source>
        <strain evidence="4">JCM 14559</strain>
    </source>
</reference>
<keyword evidence="1" id="KW-0418">Kinase</keyword>
<dbReference type="InterPro" id="IPR003594">
    <property type="entry name" value="HATPase_dom"/>
</dbReference>
<dbReference type="PANTHER" id="PTHR35526">
    <property type="entry name" value="ANTI-SIGMA-F FACTOR RSBW-RELATED"/>
    <property type="match status" value="1"/>
</dbReference>
<dbReference type="EMBL" id="BAAANS010000072">
    <property type="protein sequence ID" value="GAA2120409.1"/>
    <property type="molecule type" value="Genomic_DNA"/>
</dbReference>
<protein>
    <recommendedName>
        <fullName evidence="2">Histidine kinase/HSP90-like ATPase domain-containing protein</fullName>
    </recommendedName>
</protein>
<sequence length="145" mass="15329">MAVQAPTRPPAAFARVLLPYHPRSASAARRLVRGALLEWGLEELVDAAELIVSELVGNAAKTGCHLKMAVMVERVTGTSARVSVRDGSRTLPCLIDAGLAAESGRGLALIHDLTGRLWGAKLESDGKTVHADLHTRIPVPAQVAL</sequence>
<gene>
    <name evidence="3" type="ORF">GCM10009759_69280</name>
</gene>
<dbReference type="RefSeq" id="WP_344558072.1">
    <property type="nucleotide sequence ID" value="NZ_BAAANS010000072.1"/>
</dbReference>
<proteinExistence type="predicted"/>
<dbReference type="Gene3D" id="3.30.565.10">
    <property type="entry name" value="Histidine kinase-like ATPase, C-terminal domain"/>
    <property type="match status" value="1"/>
</dbReference>
<feature type="domain" description="Histidine kinase/HSP90-like ATPase" evidence="2">
    <location>
        <begin position="20"/>
        <end position="129"/>
    </location>
</feature>
<organism evidence="3 4">
    <name type="scientific">Kitasatospora saccharophila</name>
    <dbReference type="NCBI Taxonomy" id="407973"/>
    <lineage>
        <taxon>Bacteria</taxon>
        <taxon>Bacillati</taxon>
        <taxon>Actinomycetota</taxon>
        <taxon>Actinomycetes</taxon>
        <taxon>Kitasatosporales</taxon>
        <taxon>Streptomycetaceae</taxon>
        <taxon>Kitasatospora</taxon>
    </lineage>
</organism>
<keyword evidence="4" id="KW-1185">Reference proteome</keyword>
<dbReference type="Proteomes" id="UP001500897">
    <property type="component" value="Unassembled WGS sequence"/>
</dbReference>
<comment type="caution">
    <text evidence="3">The sequence shown here is derived from an EMBL/GenBank/DDBJ whole genome shotgun (WGS) entry which is preliminary data.</text>
</comment>
<dbReference type="InterPro" id="IPR050267">
    <property type="entry name" value="Anti-sigma-factor_SerPK"/>
</dbReference>
<dbReference type="PANTHER" id="PTHR35526:SF3">
    <property type="entry name" value="ANTI-SIGMA-F FACTOR RSBW"/>
    <property type="match status" value="1"/>
</dbReference>
<evidence type="ECO:0000313" key="4">
    <source>
        <dbReference type="Proteomes" id="UP001500897"/>
    </source>
</evidence>
<evidence type="ECO:0000313" key="3">
    <source>
        <dbReference type="EMBL" id="GAA2120409.1"/>
    </source>
</evidence>
<dbReference type="SUPFAM" id="SSF55874">
    <property type="entry name" value="ATPase domain of HSP90 chaperone/DNA topoisomerase II/histidine kinase"/>
    <property type="match status" value="1"/>
</dbReference>
<evidence type="ECO:0000259" key="2">
    <source>
        <dbReference type="Pfam" id="PF13581"/>
    </source>
</evidence>
<accession>A0ABP5JUH7</accession>